<dbReference type="PRINTS" id="PR00245">
    <property type="entry name" value="OLFACTORYR"/>
</dbReference>
<dbReference type="GO" id="GO:0004930">
    <property type="term" value="F:G protein-coupled receptor activity"/>
    <property type="evidence" value="ECO:0007669"/>
    <property type="project" value="UniProtKB-KW"/>
</dbReference>
<protein>
    <recommendedName>
        <fullName evidence="13">G-protein coupled receptors family 1 profile domain-containing protein</fullName>
    </recommendedName>
</protein>
<dbReference type="PANTHER" id="PTHR26452">
    <property type="entry name" value="OLFACTORY RECEPTOR"/>
    <property type="match status" value="1"/>
</dbReference>
<dbReference type="InterPro" id="IPR000725">
    <property type="entry name" value="Olfact_rcpt"/>
</dbReference>
<feature type="transmembrane region" description="Helical" evidence="12">
    <location>
        <begin position="106"/>
        <end position="125"/>
    </location>
</feature>
<feature type="transmembrane region" description="Helical" evidence="12">
    <location>
        <begin position="209"/>
        <end position="231"/>
    </location>
</feature>
<keyword evidence="10" id="KW-0325">Glycoprotein</keyword>
<evidence type="ECO:0000256" key="7">
    <source>
        <dbReference type="ARBA" id="ARBA00023040"/>
    </source>
</evidence>
<keyword evidence="3" id="KW-0716">Sensory transduction</keyword>
<organism evidence="14 15">
    <name type="scientific">Hymenochirus boettgeri</name>
    <name type="common">Congo dwarf clawed frog</name>
    <dbReference type="NCBI Taxonomy" id="247094"/>
    <lineage>
        <taxon>Eukaryota</taxon>
        <taxon>Metazoa</taxon>
        <taxon>Chordata</taxon>
        <taxon>Craniata</taxon>
        <taxon>Vertebrata</taxon>
        <taxon>Euteleostomi</taxon>
        <taxon>Amphibia</taxon>
        <taxon>Batrachia</taxon>
        <taxon>Anura</taxon>
        <taxon>Pipoidea</taxon>
        <taxon>Pipidae</taxon>
        <taxon>Pipinae</taxon>
        <taxon>Hymenochirus</taxon>
    </lineage>
</organism>
<evidence type="ECO:0000256" key="4">
    <source>
        <dbReference type="ARBA" id="ARBA00022692"/>
    </source>
</evidence>
<dbReference type="GO" id="GO:0004984">
    <property type="term" value="F:olfactory receptor activity"/>
    <property type="evidence" value="ECO:0007669"/>
    <property type="project" value="InterPro"/>
</dbReference>
<dbReference type="InterPro" id="IPR000276">
    <property type="entry name" value="GPCR_Rhodpsn"/>
</dbReference>
<keyword evidence="9" id="KW-0675">Receptor</keyword>
<evidence type="ECO:0000259" key="13">
    <source>
        <dbReference type="PROSITE" id="PS50262"/>
    </source>
</evidence>
<feature type="domain" description="G-protein coupled receptors family 1 profile" evidence="13">
    <location>
        <begin position="46"/>
        <end position="295"/>
    </location>
</feature>
<keyword evidence="2" id="KW-1003">Cell membrane</keyword>
<evidence type="ECO:0000256" key="1">
    <source>
        <dbReference type="ARBA" id="ARBA00004651"/>
    </source>
</evidence>
<dbReference type="SUPFAM" id="SSF81321">
    <property type="entry name" value="Family A G protein-coupled receptor-like"/>
    <property type="match status" value="1"/>
</dbReference>
<comment type="subcellular location">
    <subcellularLocation>
        <location evidence="1">Cell membrane</location>
        <topology evidence="1">Multi-pass membrane protein</topology>
    </subcellularLocation>
</comment>
<dbReference type="CDD" id="cd13954">
    <property type="entry name" value="7tmA_OR"/>
    <property type="match status" value="1"/>
</dbReference>
<dbReference type="Pfam" id="PF13853">
    <property type="entry name" value="7tm_4"/>
    <property type="match status" value="1"/>
</dbReference>
<evidence type="ECO:0000313" key="15">
    <source>
        <dbReference type="Proteomes" id="UP000812440"/>
    </source>
</evidence>
<feature type="transmembrane region" description="Helical" evidence="12">
    <location>
        <begin position="243"/>
        <end position="266"/>
    </location>
</feature>
<feature type="transmembrane region" description="Helical" evidence="12">
    <location>
        <begin position="146"/>
        <end position="168"/>
    </location>
</feature>
<dbReference type="AlphaFoldDB" id="A0A8T2IRZ4"/>
<dbReference type="OrthoDB" id="5967130at2759"/>
<comment type="caution">
    <text evidence="14">The sequence shown here is derived from an EMBL/GenBank/DDBJ whole genome shotgun (WGS) entry which is preliminary data.</text>
</comment>
<evidence type="ECO:0000256" key="12">
    <source>
        <dbReference type="SAM" id="Phobius"/>
    </source>
</evidence>
<dbReference type="InterPro" id="IPR017452">
    <property type="entry name" value="GPCR_Rhodpsn_7TM"/>
</dbReference>
<evidence type="ECO:0000256" key="9">
    <source>
        <dbReference type="ARBA" id="ARBA00023170"/>
    </source>
</evidence>
<keyword evidence="15" id="KW-1185">Reference proteome</keyword>
<keyword evidence="6 12" id="KW-1133">Transmembrane helix</keyword>
<gene>
    <name evidence="14" type="ORF">GDO86_013578</name>
</gene>
<name>A0A8T2IRZ4_9PIPI</name>
<dbReference type="Gene3D" id="1.20.1070.10">
    <property type="entry name" value="Rhodopsin 7-helix transmembrane proteins"/>
    <property type="match status" value="1"/>
</dbReference>
<keyword evidence="7" id="KW-0297">G-protein coupled receptor</keyword>
<proteinExistence type="predicted"/>
<dbReference type="EMBL" id="JAACNH010000008">
    <property type="protein sequence ID" value="KAG8435695.1"/>
    <property type="molecule type" value="Genomic_DNA"/>
</dbReference>
<evidence type="ECO:0000256" key="10">
    <source>
        <dbReference type="ARBA" id="ARBA00023180"/>
    </source>
</evidence>
<dbReference type="GO" id="GO:0005886">
    <property type="term" value="C:plasma membrane"/>
    <property type="evidence" value="ECO:0007669"/>
    <property type="project" value="UniProtKB-SubCell"/>
</dbReference>
<evidence type="ECO:0000256" key="2">
    <source>
        <dbReference type="ARBA" id="ARBA00022475"/>
    </source>
</evidence>
<dbReference type="PROSITE" id="PS50262">
    <property type="entry name" value="G_PROTEIN_RECEP_F1_2"/>
    <property type="match status" value="1"/>
</dbReference>
<keyword evidence="11" id="KW-0807">Transducer</keyword>
<keyword evidence="8 12" id="KW-0472">Membrane</keyword>
<reference evidence="14" key="1">
    <citation type="thesis" date="2020" institute="ProQuest LLC" country="789 East Eisenhower Parkway, Ann Arbor, MI, USA">
        <title>Comparative Genomics and Chromosome Evolution.</title>
        <authorList>
            <person name="Mudd A.B."/>
        </authorList>
    </citation>
    <scope>NUCLEOTIDE SEQUENCE</scope>
    <source>
        <strain evidence="14">Female2</strain>
        <tissue evidence="14">Blood</tissue>
    </source>
</reference>
<feature type="transmembrane region" description="Helical" evidence="12">
    <location>
        <begin position="32"/>
        <end position="54"/>
    </location>
</feature>
<evidence type="ECO:0000256" key="11">
    <source>
        <dbReference type="ARBA" id="ARBA00023224"/>
    </source>
</evidence>
<keyword evidence="4 12" id="KW-0812">Transmembrane</keyword>
<evidence type="ECO:0000256" key="3">
    <source>
        <dbReference type="ARBA" id="ARBA00022606"/>
    </source>
</evidence>
<accession>A0A8T2IRZ4</accession>
<keyword evidence="5" id="KW-0552">Olfaction</keyword>
<dbReference type="PRINTS" id="PR00237">
    <property type="entry name" value="GPCRRHODOPSN"/>
</dbReference>
<dbReference type="Proteomes" id="UP000812440">
    <property type="component" value="Chromosome 7"/>
</dbReference>
<evidence type="ECO:0000256" key="8">
    <source>
        <dbReference type="ARBA" id="ARBA00023136"/>
    </source>
</evidence>
<dbReference type="FunFam" id="1.20.1070.10:FF:000010">
    <property type="entry name" value="Olfactory receptor"/>
    <property type="match status" value="1"/>
</dbReference>
<evidence type="ECO:0000256" key="5">
    <source>
        <dbReference type="ARBA" id="ARBA00022725"/>
    </source>
</evidence>
<feature type="transmembrane region" description="Helical" evidence="12">
    <location>
        <begin position="278"/>
        <end position="297"/>
    </location>
</feature>
<dbReference type="InterPro" id="IPR050516">
    <property type="entry name" value="Olfactory_GPCR"/>
</dbReference>
<feature type="transmembrane region" description="Helical" evidence="12">
    <location>
        <begin position="66"/>
        <end position="86"/>
    </location>
</feature>
<evidence type="ECO:0000313" key="14">
    <source>
        <dbReference type="EMBL" id="KAG8435695.1"/>
    </source>
</evidence>
<evidence type="ECO:0000256" key="6">
    <source>
        <dbReference type="ARBA" id="ARBA00022989"/>
    </source>
</evidence>
<sequence length="322" mass="36882">MGSLIYDRENPGNVSEFSIQGFSDVPGLQLPLFVLFLGTYLAILMGNLTIFIVITFSSHLHTPMYIFLLNLALMDVSFATDILPNLLYMVFTNQRTISFSGCLSQMYLFISLVTHEYLLLAIMAYDRYIAICDPLHYITRMNLKHCAWLIAAVWLTGFLVTSGHPVLISKLSYCSSHLVTYIFCDVTPLLQLSCSDTFYVQMLTYIDGALLAVNSFLLTLTSYIFILSTILRIRTTEGRQKAFYTCSSHLISVAMFYILAVCLYIKPTRIYSPFRDRIVGILYVVLIPMLNPLIYTLKNREFQSAFKKLMQTFNLIIFHKQH</sequence>